<proteinExistence type="predicted"/>
<evidence type="ECO:0000259" key="3">
    <source>
        <dbReference type="PROSITE" id="PS51159"/>
    </source>
</evidence>
<sequence length="1062" mass="120956">MDTFEENSKRKDKLIEYPPLGDTFLEEEDVKGSIKPHFSPLPKRRNSASSDEGELEPPTTVARKVSFADAFGFDLVSVKEFDTWEVPIVSQILNFEKETNQPEEFFLKPTFSLLSADSIMEKLQTKKILLESMDSTPGITSMKGIIRVLNLSYEKQIYVRMSLDDWQNYYDLLAEYIPDSCNGDTDQFVFTISLATPYQKEGVTVQFCLCYETQVGTFWDNNEGQNYTLVCHKKEYDVQRDQLTEDLTEKYKKSCLKSSPSKEDDDLEDEHSRATVSYIPRIICSHDDYTEDITNEEYNTSEEKNNDVEEDLELFLNQKLMKARILYAEDKNSAQSSEEEFLNTKQKDVSMELHEESNSDILKQFNEGKKICSENFNSKEFKEFSPNEICPTEHMLAQEAGEIKYISSSNNSLEASINSPEAENPEKEIHQLIDTNLFSNKQYKELVSNSQGDMGKLQEENASTLSVISNESRKTILGPCDDPIKINIFEQSDSNKYTGNLDDNANPKVSQNTGDASYLSIQIAERTKGKTKQLAENDNSNVTHVDEDFSTKAPKDNVVLLNQFPHKIDNKSTYSFRSPDTEHESPSHSFDCGYKQIKDIDAVVSPSNSNESKCHLDLSSDNAHSKTKSVNEEKTNKSKTTPDFHDTTKAENNQEVLTENESLYTQTVPTQTSKPFSIFTDNSPTFNPSDFQNDKSYFICAEHSEGFHKDEWPMAEESSQDQEENKVETTAENAPDCTACNTYRTREDCALNTTDKIERNEHQHVAREKVIITLITEEKGEKETVQGRDSRNVYYIDVFQEGKENPEELAETISKSGFEIISCNPENKSIHSTHEDEEIDREDILSNQLDDMIHSSDVSNICDVKQVKMTTASKINEADTVLVSPYAVPKDQLKNYFADFANELATVDESDSQSTDLDCTDTQSSNSFCDTSDGSTGYDIMTQANTAIRPTILISEPDDEEMRSGSFENEEHSTPDDNEQPYFYSYIDQELHPREVTKGKAIACDSLNIGNASSKVLCFVMFVVFAGLMYHYDFLVCFALYLFSLYWLYWEGDRNKKSIRKD</sequence>
<feature type="region of interest" description="Disordered" evidence="1">
    <location>
        <begin position="605"/>
        <end position="647"/>
    </location>
</feature>
<keyword evidence="2" id="KW-1133">Transmembrane helix</keyword>
<evidence type="ECO:0000256" key="2">
    <source>
        <dbReference type="SAM" id="Phobius"/>
    </source>
</evidence>
<dbReference type="CDD" id="cd22255">
    <property type="entry name" value="PBD_PPP1R3A"/>
    <property type="match status" value="1"/>
</dbReference>
<dbReference type="GO" id="GO:0000164">
    <property type="term" value="C:protein phosphatase type 1 complex"/>
    <property type="evidence" value="ECO:0007669"/>
    <property type="project" value="TreeGrafter"/>
</dbReference>
<feature type="region of interest" description="Disordered" evidence="1">
    <location>
        <begin position="958"/>
        <end position="979"/>
    </location>
</feature>
<evidence type="ECO:0000313" key="5">
    <source>
        <dbReference type="Proteomes" id="UP000812440"/>
    </source>
</evidence>
<dbReference type="Pfam" id="PF03370">
    <property type="entry name" value="CBM_21"/>
    <property type="match status" value="1"/>
</dbReference>
<accession>A0A8T2J917</accession>
<evidence type="ECO:0000313" key="4">
    <source>
        <dbReference type="EMBL" id="KAG8439790.1"/>
    </source>
</evidence>
<dbReference type="AlphaFoldDB" id="A0A8T2J917"/>
<dbReference type="GO" id="GO:2001069">
    <property type="term" value="F:glycogen binding"/>
    <property type="evidence" value="ECO:0007669"/>
    <property type="project" value="TreeGrafter"/>
</dbReference>
<dbReference type="GO" id="GO:0008157">
    <property type="term" value="F:protein phosphatase 1 binding"/>
    <property type="evidence" value="ECO:0007669"/>
    <property type="project" value="TreeGrafter"/>
</dbReference>
<dbReference type="OrthoDB" id="1881at2759"/>
<dbReference type="PANTHER" id="PTHR12307">
    <property type="entry name" value="PROTEIN PHOSPHATASE 1 REGULATORY SUBUNIT"/>
    <property type="match status" value="1"/>
</dbReference>
<feature type="region of interest" description="Disordered" evidence="1">
    <location>
        <begin position="570"/>
        <end position="589"/>
    </location>
</feature>
<feature type="region of interest" description="Disordered" evidence="1">
    <location>
        <begin position="33"/>
        <end position="59"/>
    </location>
</feature>
<name>A0A8T2J917_9PIPI</name>
<feature type="domain" description="CBM21" evidence="3">
    <location>
        <begin position="120"/>
        <end position="230"/>
    </location>
</feature>
<gene>
    <name evidence="4" type="ORF">GDO86_005816</name>
</gene>
<comment type="caution">
    <text evidence="4">The sequence shown here is derived from an EMBL/GenBank/DDBJ whole genome shotgun (WGS) entry which is preliminary data.</text>
</comment>
<dbReference type="InterPro" id="IPR005036">
    <property type="entry name" value="CBM21_dom"/>
</dbReference>
<dbReference type="PANTHER" id="PTHR12307:SF2">
    <property type="entry name" value="PROTEIN PHOSPHATASE 1 REGULATORY SUBUNIT 3A"/>
    <property type="match status" value="1"/>
</dbReference>
<keyword evidence="2" id="KW-0812">Transmembrane</keyword>
<evidence type="ECO:0000256" key="1">
    <source>
        <dbReference type="SAM" id="MobiDB-lite"/>
    </source>
</evidence>
<reference evidence="4" key="1">
    <citation type="thesis" date="2020" institute="ProQuest LLC" country="789 East Eisenhower Parkway, Ann Arbor, MI, USA">
        <title>Comparative Genomics and Chromosome Evolution.</title>
        <authorList>
            <person name="Mudd A.B."/>
        </authorList>
    </citation>
    <scope>NUCLEOTIDE SEQUENCE</scope>
    <source>
        <strain evidence="4">Female2</strain>
        <tissue evidence="4">Blood</tissue>
    </source>
</reference>
<dbReference type="Proteomes" id="UP000812440">
    <property type="component" value="Chromosome 3"/>
</dbReference>
<dbReference type="Gene3D" id="2.60.40.2440">
    <property type="entry name" value="Carbohydrate binding type-21 domain"/>
    <property type="match status" value="1"/>
</dbReference>
<dbReference type="GO" id="GO:0005979">
    <property type="term" value="P:regulation of glycogen biosynthetic process"/>
    <property type="evidence" value="ECO:0007669"/>
    <property type="project" value="TreeGrafter"/>
</dbReference>
<dbReference type="InterPro" id="IPR038175">
    <property type="entry name" value="CBM21_dom_sf"/>
</dbReference>
<keyword evidence="5" id="KW-1185">Reference proteome</keyword>
<organism evidence="4 5">
    <name type="scientific">Hymenochirus boettgeri</name>
    <name type="common">Congo dwarf clawed frog</name>
    <dbReference type="NCBI Taxonomy" id="247094"/>
    <lineage>
        <taxon>Eukaryota</taxon>
        <taxon>Metazoa</taxon>
        <taxon>Chordata</taxon>
        <taxon>Craniata</taxon>
        <taxon>Vertebrata</taxon>
        <taxon>Euteleostomi</taxon>
        <taxon>Amphibia</taxon>
        <taxon>Batrachia</taxon>
        <taxon>Anura</taxon>
        <taxon>Pipoidea</taxon>
        <taxon>Pipidae</taxon>
        <taxon>Pipinae</taxon>
        <taxon>Hymenochirus</taxon>
    </lineage>
</organism>
<feature type="transmembrane region" description="Helical" evidence="2">
    <location>
        <begin position="1019"/>
        <end position="1050"/>
    </location>
</feature>
<dbReference type="EMBL" id="JAACNH010000006">
    <property type="protein sequence ID" value="KAG8439790.1"/>
    <property type="molecule type" value="Genomic_DNA"/>
</dbReference>
<feature type="compositionally biased region" description="Basic and acidic residues" evidence="1">
    <location>
        <begin position="629"/>
        <end position="647"/>
    </location>
</feature>
<dbReference type="PROSITE" id="PS51159">
    <property type="entry name" value="CBM21"/>
    <property type="match status" value="1"/>
</dbReference>
<protein>
    <recommendedName>
        <fullName evidence="3">CBM21 domain-containing protein</fullName>
    </recommendedName>
</protein>
<keyword evidence="2" id="KW-0472">Membrane</keyword>
<dbReference type="InterPro" id="IPR050782">
    <property type="entry name" value="PP1_regulatory_subunit_3"/>
</dbReference>